<keyword evidence="5" id="KW-0067">ATP-binding</keyword>
<sequence>MVEPELSNLSHETRTFAPPPELAANANLTAQAYADAKEDRIGFWGKQAERISWAEPFTEVLDWSDAPHSKWFVGGKLNAAYNCVDRHVEAGLGDRVAYHFEAENGESEDITYADLLGRVCQAANALIELGVKTGDRVAIYMPMIPETVVAMLACARLGAPHTVIFAGYSSQAIQDRVQDCGVEVVITADGANRKGKPSALKPTVDKAMENCPAVRKVLVVCRTGQEVAWNDERDLWWHDLVSKQPTTHKCEFFDAEHPLYVMYSSGTTGKPKGVLHTTGGYMVGVSYTHWAVFDLKADKDVYWTAADIGWVTGHSYIVYGPLANATTSVMYEGTPDTPHQGRWWEIIQKYKVTILYCAPTAIRMFMKWGEQIPAKFDLSSLRLIGSVGEPINPEAYMWYRKNIGNDRCPVVDTWWQTENGMILISPLPGVTAGKPGSAMTPLPGVVAAVYDEAGKPVDKGGAGYLVVTEPWPAMLRSLWGDDDRYKNTYWSRFPGVYFSGDGAKLDEDGDFWLLGRVDDVMNVSGHRLSTTEIESALVSHPAVAEAAVVGAADALTGQSIEAFVILRESAHGGGEDVVKQLRDHVADQIGAIAKPRSIMVVPDLPKTRSGKIMRRLLKDIAEKREPGDSTTLADSSVMDLIQANLAGAKDSEG</sequence>
<evidence type="ECO:0000313" key="12">
    <source>
        <dbReference type="Proteomes" id="UP000320244"/>
    </source>
</evidence>
<evidence type="ECO:0000256" key="2">
    <source>
        <dbReference type="ARBA" id="ARBA00013275"/>
    </source>
</evidence>
<dbReference type="PROSITE" id="PS00455">
    <property type="entry name" value="AMP_BINDING"/>
    <property type="match status" value="1"/>
</dbReference>
<dbReference type="InterPro" id="IPR032387">
    <property type="entry name" value="ACAS_N"/>
</dbReference>
<reference evidence="11 12" key="2">
    <citation type="submission" date="2019-08" db="EMBL/GenBank/DDBJ databases">
        <title>Jejuicoccus antrihumi gen. nov., sp. nov., a new member of the family Dermacoccaceae isolated from a cave.</title>
        <authorList>
            <person name="Schumann P."/>
            <person name="Kim I.S."/>
        </authorList>
    </citation>
    <scope>NUCLEOTIDE SEQUENCE [LARGE SCALE GENOMIC DNA]</scope>
    <source>
        <strain evidence="11 12">C5-26</strain>
    </source>
</reference>
<dbReference type="GO" id="GO:0005524">
    <property type="term" value="F:ATP binding"/>
    <property type="evidence" value="ECO:0007669"/>
    <property type="project" value="UniProtKB-KW"/>
</dbReference>
<dbReference type="InterPro" id="IPR042099">
    <property type="entry name" value="ANL_N_sf"/>
</dbReference>
<evidence type="ECO:0000256" key="6">
    <source>
        <dbReference type="ARBA" id="ARBA00022990"/>
    </source>
</evidence>
<dbReference type="EMBL" id="VCQV01000018">
    <property type="protein sequence ID" value="TWP35545.1"/>
    <property type="molecule type" value="Genomic_DNA"/>
</dbReference>
<accession>A0A563DZC1</accession>
<dbReference type="Gene3D" id="3.40.50.12780">
    <property type="entry name" value="N-terminal domain of ligase-like"/>
    <property type="match status" value="1"/>
</dbReference>
<keyword evidence="12" id="KW-1185">Reference proteome</keyword>
<dbReference type="InterPro" id="IPR020845">
    <property type="entry name" value="AMP-binding_CS"/>
</dbReference>
<evidence type="ECO:0000256" key="5">
    <source>
        <dbReference type="ARBA" id="ARBA00022840"/>
    </source>
</evidence>
<dbReference type="GO" id="GO:0003987">
    <property type="term" value="F:acetate-CoA ligase activity"/>
    <property type="evidence" value="ECO:0007669"/>
    <property type="project" value="UniProtKB-UniRule"/>
</dbReference>
<evidence type="ECO:0000256" key="1">
    <source>
        <dbReference type="ARBA" id="ARBA00006432"/>
    </source>
</evidence>
<gene>
    <name evidence="11" type="primary">acs</name>
    <name evidence="11" type="ORF">FGL98_13245</name>
</gene>
<dbReference type="FunFam" id="3.40.50.12780:FF:000001">
    <property type="entry name" value="Acetyl-coenzyme A synthetase"/>
    <property type="match status" value="1"/>
</dbReference>
<reference evidence="11 12" key="1">
    <citation type="submission" date="2019-05" db="EMBL/GenBank/DDBJ databases">
        <authorList>
            <person name="Lee S.D."/>
        </authorList>
    </citation>
    <scope>NUCLEOTIDE SEQUENCE [LARGE SCALE GENOMIC DNA]</scope>
    <source>
        <strain evidence="11 12">C5-26</strain>
    </source>
</reference>
<feature type="domain" description="Acetyl-coenzyme A synthetase N-terminal" evidence="10">
    <location>
        <begin position="31"/>
        <end position="83"/>
    </location>
</feature>
<dbReference type="NCBIfam" id="NF001208">
    <property type="entry name" value="PRK00174.1"/>
    <property type="match status" value="1"/>
</dbReference>
<keyword evidence="3 11" id="KW-0436">Ligase</keyword>
<feature type="domain" description="AMP-binding enzyme C-terminal" evidence="9">
    <location>
        <begin position="532"/>
        <end position="611"/>
    </location>
</feature>
<evidence type="ECO:0000256" key="7">
    <source>
        <dbReference type="NCBIfam" id="TIGR02188"/>
    </source>
</evidence>
<dbReference type="GO" id="GO:0019427">
    <property type="term" value="P:acetyl-CoA biosynthetic process from acetate"/>
    <property type="evidence" value="ECO:0007669"/>
    <property type="project" value="UniProtKB-UniRule"/>
</dbReference>
<feature type="domain" description="AMP-dependent synthetase/ligase" evidence="8">
    <location>
        <begin position="91"/>
        <end position="471"/>
    </location>
</feature>
<organism evidence="11 12">
    <name type="scientific">Leekyejoonella antrihumi</name>
    <dbReference type="NCBI Taxonomy" id="1660198"/>
    <lineage>
        <taxon>Bacteria</taxon>
        <taxon>Bacillati</taxon>
        <taxon>Actinomycetota</taxon>
        <taxon>Actinomycetes</taxon>
        <taxon>Micrococcales</taxon>
        <taxon>Dermacoccaceae</taxon>
        <taxon>Leekyejoonella</taxon>
    </lineage>
</organism>
<dbReference type="RefSeq" id="WP_146317251.1">
    <property type="nucleotide sequence ID" value="NZ_VCQV01000018.1"/>
</dbReference>
<evidence type="ECO:0000256" key="4">
    <source>
        <dbReference type="ARBA" id="ARBA00022741"/>
    </source>
</evidence>
<dbReference type="NCBIfam" id="TIGR02188">
    <property type="entry name" value="Ac_CoA_lig_AcsA"/>
    <property type="match status" value="1"/>
</dbReference>
<keyword evidence="4" id="KW-0547">Nucleotide-binding</keyword>
<dbReference type="SUPFAM" id="SSF56801">
    <property type="entry name" value="Acetyl-CoA synthetase-like"/>
    <property type="match status" value="1"/>
</dbReference>
<protein>
    <recommendedName>
        <fullName evidence="2 7">Acetate--CoA ligase</fullName>
        <ecNumber evidence="2 7">6.2.1.1</ecNumber>
    </recommendedName>
</protein>
<dbReference type="GO" id="GO:0005829">
    <property type="term" value="C:cytosol"/>
    <property type="evidence" value="ECO:0007669"/>
    <property type="project" value="TreeGrafter"/>
</dbReference>
<evidence type="ECO:0000259" key="9">
    <source>
        <dbReference type="Pfam" id="PF13193"/>
    </source>
</evidence>
<evidence type="ECO:0000259" key="10">
    <source>
        <dbReference type="Pfam" id="PF16177"/>
    </source>
</evidence>
<evidence type="ECO:0000256" key="3">
    <source>
        <dbReference type="ARBA" id="ARBA00022598"/>
    </source>
</evidence>
<keyword evidence="6" id="KW-0007">Acetylation</keyword>
<dbReference type="OrthoDB" id="9803968at2"/>
<dbReference type="InterPro" id="IPR000873">
    <property type="entry name" value="AMP-dep_synth/lig_dom"/>
</dbReference>
<name>A0A563DZC1_9MICO</name>
<dbReference type="AlphaFoldDB" id="A0A563DZC1"/>
<dbReference type="Pfam" id="PF16177">
    <property type="entry name" value="ACAS_N"/>
    <property type="match status" value="1"/>
</dbReference>
<dbReference type="Gene3D" id="3.30.300.30">
    <property type="match status" value="1"/>
</dbReference>
<dbReference type="InterPro" id="IPR011904">
    <property type="entry name" value="Ac_CoA_lig"/>
</dbReference>
<comment type="caution">
    <text evidence="11">The sequence shown here is derived from an EMBL/GenBank/DDBJ whole genome shotgun (WGS) entry which is preliminary data.</text>
</comment>
<proteinExistence type="inferred from homology"/>
<evidence type="ECO:0000313" key="11">
    <source>
        <dbReference type="EMBL" id="TWP35545.1"/>
    </source>
</evidence>
<dbReference type="InterPro" id="IPR025110">
    <property type="entry name" value="AMP-bd_C"/>
</dbReference>
<dbReference type="Pfam" id="PF13193">
    <property type="entry name" value="AMP-binding_C"/>
    <property type="match status" value="1"/>
</dbReference>
<dbReference type="Pfam" id="PF00501">
    <property type="entry name" value="AMP-binding"/>
    <property type="match status" value="1"/>
</dbReference>
<dbReference type="CDD" id="cd05966">
    <property type="entry name" value="ACS"/>
    <property type="match status" value="1"/>
</dbReference>
<dbReference type="Proteomes" id="UP000320244">
    <property type="component" value="Unassembled WGS sequence"/>
</dbReference>
<dbReference type="EC" id="6.2.1.1" evidence="2 7"/>
<comment type="similarity">
    <text evidence="1">Belongs to the ATP-dependent AMP-binding enzyme family.</text>
</comment>
<dbReference type="PANTHER" id="PTHR24095">
    <property type="entry name" value="ACETYL-COENZYME A SYNTHETASE"/>
    <property type="match status" value="1"/>
</dbReference>
<dbReference type="InterPro" id="IPR045851">
    <property type="entry name" value="AMP-bd_C_sf"/>
</dbReference>
<dbReference type="PANTHER" id="PTHR24095:SF14">
    <property type="entry name" value="ACETYL-COENZYME A SYNTHETASE 1"/>
    <property type="match status" value="1"/>
</dbReference>
<dbReference type="GO" id="GO:0016208">
    <property type="term" value="F:AMP binding"/>
    <property type="evidence" value="ECO:0007669"/>
    <property type="project" value="InterPro"/>
</dbReference>
<evidence type="ECO:0000259" key="8">
    <source>
        <dbReference type="Pfam" id="PF00501"/>
    </source>
</evidence>